<name>A0A0F7HMK3_9STAP</name>
<reference evidence="3 5" key="1">
    <citation type="journal article" date="2015" name="Int. J. Syst. Evol. Microbiol.">
        <title>Complete genome sequence of Salinicoccus halodurans H3B36, isolated from the Qaidam Basin in China.</title>
        <authorList>
            <person name="Jiang K."/>
            <person name="Xue Y."/>
            <person name="Ma Y."/>
        </authorList>
    </citation>
    <scope>NUCLEOTIDE SEQUENCE [LARGE SCALE GENOMIC DNA]</scope>
    <source>
        <strain evidence="3 5">H3B36</strain>
    </source>
</reference>
<feature type="region of interest" description="Disordered" evidence="1">
    <location>
        <begin position="113"/>
        <end position="136"/>
    </location>
</feature>
<proteinExistence type="predicted"/>
<dbReference type="AlphaFoldDB" id="A0A0F7HMK3"/>
<dbReference type="EMBL" id="CP011366">
    <property type="protein sequence ID" value="AKG74379.1"/>
    <property type="molecule type" value="Genomic_DNA"/>
</dbReference>
<evidence type="ECO:0000313" key="5">
    <source>
        <dbReference type="Proteomes" id="UP000034029"/>
    </source>
</evidence>
<keyword evidence="5" id="KW-1185">Reference proteome</keyword>
<feature type="compositionally biased region" description="Basic and acidic residues" evidence="1">
    <location>
        <begin position="125"/>
        <end position="136"/>
    </location>
</feature>
<sequence length="223" mass="25596">MTEILAGMLGGFVWGTVLLFSTGIFKKHIAPLIFKKEPDEIEMLEQTIWSKREELYRRNQIERLSSEIERLDEHLYPEEKETRRESLNDVYEDVGEYTVNPLRYMGVTAEEAAESHNRATRNLRRGTDRKPVKAPDRPSLIKATFPINALKPVFCAQSNCDRMFLTGAPHLFPEWMCDNCSVKKEKEPGPTYPEIITAYADGVVIQKEFKYPPLKNVGGNADE</sequence>
<evidence type="ECO:0000256" key="1">
    <source>
        <dbReference type="SAM" id="MobiDB-lite"/>
    </source>
</evidence>
<feature type="transmembrane region" description="Helical" evidence="2">
    <location>
        <begin position="6"/>
        <end position="25"/>
    </location>
</feature>
<dbReference type="RefSeq" id="WP_046790561.1">
    <property type="nucleotide sequence ID" value="NZ_CP011366.1"/>
</dbReference>
<dbReference type="Proteomes" id="UP000034029">
    <property type="component" value="Chromosome"/>
</dbReference>
<dbReference type="KEGG" id="shv:AAT16_09110"/>
<evidence type="ECO:0000256" key="2">
    <source>
        <dbReference type="SAM" id="Phobius"/>
    </source>
</evidence>
<dbReference type="Proteomes" id="UP000183090">
    <property type="component" value="Unassembled WGS sequence"/>
</dbReference>
<evidence type="ECO:0000313" key="3">
    <source>
        <dbReference type="EMBL" id="AKG74379.1"/>
    </source>
</evidence>
<protein>
    <submittedName>
        <fullName evidence="4">Uncharacterized protein</fullName>
    </submittedName>
</protein>
<accession>A0A0F7HMK3</accession>
<keyword evidence="2" id="KW-0472">Membrane</keyword>
<reference evidence="4 6" key="3">
    <citation type="submission" date="2016-10" db="EMBL/GenBank/DDBJ databases">
        <authorList>
            <person name="Varghese N."/>
            <person name="Submissions S."/>
        </authorList>
    </citation>
    <scope>NUCLEOTIDE SEQUENCE [LARGE SCALE GENOMIC DNA]</scope>
    <source>
        <strain evidence="4 6">CGMCC 1.6501</strain>
    </source>
</reference>
<evidence type="ECO:0000313" key="6">
    <source>
        <dbReference type="Proteomes" id="UP000183090"/>
    </source>
</evidence>
<gene>
    <name evidence="3" type="ORF">AAT16_09110</name>
    <name evidence="4" type="ORF">SAMN05216235_2720</name>
</gene>
<organism evidence="4 6">
    <name type="scientific">Salinicoccus halodurans</name>
    <dbReference type="NCBI Taxonomy" id="407035"/>
    <lineage>
        <taxon>Bacteria</taxon>
        <taxon>Bacillati</taxon>
        <taxon>Bacillota</taxon>
        <taxon>Bacilli</taxon>
        <taxon>Bacillales</taxon>
        <taxon>Staphylococcaceae</taxon>
        <taxon>Salinicoccus</taxon>
    </lineage>
</organism>
<keyword evidence="2" id="KW-1133">Transmembrane helix</keyword>
<evidence type="ECO:0000313" key="4">
    <source>
        <dbReference type="EMBL" id="SFK95172.1"/>
    </source>
</evidence>
<reference evidence="5" key="2">
    <citation type="submission" date="2015-04" db="EMBL/GenBank/DDBJ databases">
        <title>Complete genome sequence of Salinicoccus halodurans strain H3B36, isolated from the Qaidam basin of China.</title>
        <authorList>
            <person name="Ma Y."/>
            <person name="Jiang K."/>
            <person name="Xue Y."/>
        </authorList>
    </citation>
    <scope>NUCLEOTIDE SEQUENCE [LARGE SCALE GENOMIC DNA]</scope>
    <source>
        <strain evidence="5">H3B36</strain>
    </source>
</reference>
<dbReference type="EMBL" id="FOTB01000006">
    <property type="protein sequence ID" value="SFK95172.1"/>
    <property type="molecule type" value="Genomic_DNA"/>
</dbReference>
<keyword evidence="2" id="KW-0812">Transmembrane</keyword>